<dbReference type="RefSeq" id="WP_390313552.1">
    <property type="nucleotide sequence ID" value="NZ_JBHSPB010000001.1"/>
</dbReference>
<name>A0ABW0YV86_9ACTN</name>
<gene>
    <name evidence="2" type="ORF">ACFP1Z_00105</name>
</gene>
<proteinExistence type="predicted"/>
<comment type="caution">
    <text evidence="2">The sequence shown here is derived from an EMBL/GenBank/DDBJ whole genome shotgun (WGS) entry which is preliminary data.</text>
</comment>
<organism evidence="2 3">
    <name type="scientific">Streptomyces gamaensis</name>
    <dbReference type="NCBI Taxonomy" id="1763542"/>
    <lineage>
        <taxon>Bacteria</taxon>
        <taxon>Bacillati</taxon>
        <taxon>Actinomycetota</taxon>
        <taxon>Actinomycetes</taxon>
        <taxon>Kitasatosporales</taxon>
        <taxon>Streptomycetaceae</taxon>
        <taxon>Streptomyces</taxon>
    </lineage>
</organism>
<evidence type="ECO:0000313" key="3">
    <source>
        <dbReference type="Proteomes" id="UP001596083"/>
    </source>
</evidence>
<evidence type="ECO:0000259" key="1">
    <source>
        <dbReference type="Pfam" id="PF04149"/>
    </source>
</evidence>
<evidence type="ECO:0000313" key="2">
    <source>
        <dbReference type="EMBL" id="MFC5718584.1"/>
    </source>
</evidence>
<dbReference type="Proteomes" id="UP001596083">
    <property type="component" value="Unassembled WGS sequence"/>
</dbReference>
<sequence>MTTEPRPTALELAEESAWFKSSYSTENGGGGCVSVTALPDRVAIRDSKHRNGSALVASGSAWSAFIDEVRSDQST</sequence>
<dbReference type="EMBL" id="JBHSPB010000001">
    <property type="protein sequence ID" value="MFC5718584.1"/>
    <property type="molecule type" value="Genomic_DNA"/>
</dbReference>
<feature type="domain" description="DUF397" evidence="1">
    <location>
        <begin position="17"/>
        <end position="70"/>
    </location>
</feature>
<protein>
    <submittedName>
        <fullName evidence="2">DUF397 domain-containing protein</fullName>
    </submittedName>
</protein>
<keyword evidence="3" id="KW-1185">Reference proteome</keyword>
<dbReference type="InterPro" id="IPR007278">
    <property type="entry name" value="DUF397"/>
</dbReference>
<accession>A0ABW0YV86</accession>
<dbReference type="Pfam" id="PF04149">
    <property type="entry name" value="DUF397"/>
    <property type="match status" value="1"/>
</dbReference>
<reference evidence="3" key="1">
    <citation type="journal article" date="2019" name="Int. J. Syst. Evol. Microbiol.">
        <title>The Global Catalogue of Microorganisms (GCM) 10K type strain sequencing project: providing services to taxonomists for standard genome sequencing and annotation.</title>
        <authorList>
            <consortium name="The Broad Institute Genomics Platform"/>
            <consortium name="The Broad Institute Genome Sequencing Center for Infectious Disease"/>
            <person name="Wu L."/>
            <person name="Ma J."/>
        </authorList>
    </citation>
    <scope>NUCLEOTIDE SEQUENCE [LARGE SCALE GENOMIC DNA]</scope>
    <source>
        <strain evidence="3">CGMCC 4.7304</strain>
    </source>
</reference>